<dbReference type="PANTHER" id="PTHR33824:SF7">
    <property type="entry name" value="POLYKETIDE CYCLASE_DEHYDRASE AND LIPID TRANSPORT SUPERFAMILY PROTEIN"/>
    <property type="match status" value="1"/>
</dbReference>
<sequence length="306" mass="34856">MKDKVGSLTHLGGLGGGAGAKAALAGGKELIKSKVGDGVSKATEKVQEAVSGGMGGDSKDKKIKVVNIVEHIDVGVPVSVAYNQWTQFEDFPTFMKKVEDVETESETETNWKAQIFLSHRKWKATVIEQVPDELIVWKSKADKGHVDGAVTFHELAPRLTRVLLVLQYYPQGLFERTGNLWRAQGRRARLELKHYRRHVMSQVILNPEEIEGWRGEVRDGEVVRSDEEVREDEAADEEEQGEEQPEDEYEEEEEEQPEDEYEEEEEEEEEPEEEEPEEEEPEEDEPEAEDEKPAGRRRRQSSARSR</sequence>
<evidence type="ECO:0000256" key="1">
    <source>
        <dbReference type="SAM" id="MobiDB-lite"/>
    </source>
</evidence>
<feature type="domain" description="Coenzyme Q-binding protein COQ10 START" evidence="2">
    <location>
        <begin position="74"/>
        <end position="193"/>
    </location>
</feature>
<accession>A0ABV9FYW3</accession>
<proteinExistence type="predicted"/>
<dbReference type="EMBL" id="JBHSFE010000004">
    <property type="protein sequence ID" value="MFC4606827.1"/>
    <property type="molecule type" value="Genomic_DNA"/>
</dbReference>
<evidence type="ECO:0000313" key="4">
    <source>
        <dbReference type="Proteomes" id="UP001595993"/>
    </source>
</evidence>
<feature type="compositionally biased region" description="Acidic residues" evidence="1">
    <location>
        <begin position="228"/>
        <end position="290"/>
    </location>
</feature>
<dbReference type="CDD" id="cd07817">
    <property type="entry name" value="SRPBCC_8"/>
    <property type="match status" value="1"/>
</dbReference>
<dbReference type="SUPFAM" id="SSF55961">
    <property type="entry name" value="Bet v1-like"/>
    <property type="match status" value="1"/>
</dbReference>
<organism evidence="3 4">
    <name type="scientific">Streptomyces maoxianensis</name>
    <dbReference type="NCBI Taxonomy" id="1459942"/>
    <lineage>
        <taxon>Bacteria</taxon>
        <taxon>Bacillati</taxon>
        <taxon>Actinomycetota</taxon>
        <taxon>Actinomycetes</taxon>
        <taxon>Kitasatosporales</taxon>
        <taxon>Streptomycetaceae</taxon>
        <taxon>Streptomyces</taxon>
    </lineage>
</organism>
<feature type="compositionally biased region" description="Basic residues" evidence="1">
    <location>
        <begin position="295"/>
        <end position="306"/>
    </location>
</feature>
<dbReference type="Gene3D" id="3.30.530.20">
    <property type="match status" value="1"/>
</dbReference>
<feature type="region of interest" description="Disordered" evidence="1">
    <location>
        <begin position="221"/>
        <end position="306"/>
    </location>
</feature>
<gene>
    <name evidence="3" type="ORF">ACFO9E_03145</name>
</gene>
<dbReference type="RefSeq" id="WP_381191366.1">
    <property type="nucleotide sequence ID" value="NZ_JBHSFE010000004.1"/>
</dbReference>
<reference evidence="4" key="1">
    <citation type="journal article" date="2019" name="Int. J. Syst. Evol. Microbiol.">
        <title>The Global Catalogue of Microorganisms (GCM) 10K type strain sequencing project: providing services to taxonomists for standard genome sequencing and annotation.</title>
        <authorList>
            <consortium name="The Broad Institute Genomics Platform"/>
            <consortium name="The Broad Institute Genome Sequencing Center for Infectious Disease"/>
            <person name="Wu L."/>
            <person name="Ma J."/>
        </authorList>
    </citation>
    <scope>NUCLEOTIDE SEQUENCE [LARGE SCALE GENOMIC DNA]</scope>
    <source>
        <strain evidence="4">CGMCC 4.7139</strain>
    </source>
</reference>
<name>A0ABV9FYW3_9ACTN</name>
<comment type="caution">
    <text evidence="3">The sequence shown here is derived from an EMBL/GenBank/DDBJ whole genome shotgun (WGS) entry which is preliminary data.</text>
</comment>
<dbReference type="InterPro" id="IPR023393">
    <property type="entry name" value="START-like_dom_sf"/>
</dbReference>
<protein>
    <submittedName>
        <fullName evidence="3">SRPBCC family protein</fullName>
    </submittedName>
</protein>
<dbReference type="InterPro" id="IPR047137">
    <property type="entry name" value="ORF3"/>
</dbReference>
<dbReference type="InterPro" id="IPR005031">
    <property type="entry name" value="COQ10_START"/>
</dbReference>
<evidence type="ECO:0000313" key="3">
    <source>
        <dbReference type="EMBL" id="MFC4606827.1"/>
    </source>
</evidence>
<dbReference type="Proteomes" id="UP001595993">
    <property type="component" value="Unassembled WGS sequence"/>
</dbReference>
<dbReference type="Pfam" id="PF03364">
    <property type="entry name" value="Polyketide_cyc"/>
    <property type="match status" value="1"/>
</dbReference>
<dbReference type="PANTHER" id="PTHR33824">
    <property type="entry name" value="POLYKETIDE CYCLASE/DEHYDRASE AND LIPID TRANSPORT SUPERFAMILY PROTEIN"/>
    <property type="match status" value="1"/>
</dbReference>
<evidence type="ECO:0000259" key="2">
    <source>
        <dbReference type="Pfam" id="PF03364"/>
    </source>
</evidence>
<keyword evidence="4" id="KW-1185">Reference proteome</keyword>